<organism evidence="1 2">
    <name type="scientific">Kocuria gwangalliensis</name>
    <dbReference type="NCBI Taxonomy" id="501592"/>
    <lineage>
        <taxon>Bacteria</taxon>
        <taxon>Bacillati</taxon>
        <taxon>Actinomycetota</taxon>
        <taxon>Actinomycetes</taxon>
        <taxon>Micrococcales</taxon>
        <taxon>Micrococcaceae</taxon>
        <taxon>Kocuria</taxon>
    </lineage>
</organism>
<dbReference type="InterPro" id="IPR021555">
    <property type="entry name" value="DUF3000"/>
</dbReference>
<gene>
    <name evidence="1" type="ORF">GCM10025781_22090</name>
</gene>
<accession>A0ABP8XAL7</accession>
<comment type="caution">
    <text evidence="1">The sequence shown here is derived from an EMBL/GenBank/DDBJ whole genome shotgun (WGS) entry which is preliminary data.</text>
</comment>
<dbReference type="Pfam" id="PF11452">
    <property type="entry name" value="DUF3000"/>
    <property type="match status" value="1"/>
</dbReference>
<protein>
    <submittedName>
        <fullName evidence="1">DUF3000 domain-containing protein</fullName>
    </submittedName>
</protein>
<dbReference type="EMBL" id="BAABLN010000033">
    <property type="protein sequence ID" value="GAA4702974.1"/>
    <property type="molecule type" value="Genomic_DNA"/>
</dbReference>
<reference evidence="2" key="1">
    <citation type="journal article" date="2019" name="Int. J. Syst. Evol. Microbiol.">
        <title>The Global Catalogue of Microorganisms (GCM) 10K type strain sequencing project: providing services to taxonomists for standard genome sequencing and annotation.</title>
        <authorList>
            <consortium name="The Broad Institute Genomics Platform"/>
            <consortium name="The Broad Institute Genome Sequencing Center for Infectious Disease"/>
            <person name="Wu L."/>
            <person name="Ma J."/>
        </authorList>
    </citation>
    <scope>NUCLEOTIDE SEQUENCE [LARGE SCALE GENOMIC DNA]</scope>
    <source>
        <strain evidence="2">JCM 18958</strain>
    </source>
</reference>
<name>A0ABP8XAL7_9MICC</name>
<proteinExistence type="predicted"/>
<sequence length="222" mass="24283">MADSHGVAPLTPGGSLANVSVVSAVSELNGTPEEFRTAVRALGRARTRPEVTLARITPPRGLAPHAMSIAAEVGRIQRRTLRSYEHTQAPTTGRFVLLYDPSRPEPWGGPFRIVSWFRAHMDLDIGRDELLTDVSWSWLTEALDHSGASYTSEGGTASRTLEKGFGSLRENTDSVEIEVRASWTPLTEKDPRNWACAHVEAWSQLLCTATGLPPFSEGVTYL</sequence>
<evidence type="ECO:0000313" key="1">
    <source>
        <dbReference type="EMBL" id="GAA4702974.1"/>
    </source>
</evidence>
<keyword evidence="2" id="KW-1185">Reference proteome</keyword>
<evidence type="ECO:0000313" key="2">
    <source>
        <dbReference type="Proteomes" id="UP001501446"/>
    </source>
</evidence>
<dbReference type="Proteomes" id="UP001501446">
    <property type="component" value="Unassembled WGS sequence"/>
</dbReference>